<protein>
    <submittedName>
        <fullName evidence="2">Uncharacterized protein</fullName>
    </submittedName>
</protein>
<feature type="compositionally biased region" description="Basic and acidic residues" evidence="1">
    <location>
        <begin position="66"/>
        <end position="89"/>
    </location>
</feature>
<dbReference type="RefSeq" id="XP_016637233.1">
    <property type="nucleotide sequence ID" value="XM_016772094.1"/>
</dbReference>
<feature type="region of interest" description="Disordered" evidence="1">
    <location>
        <begin position="65"/>
        <end position="134"/>
    </location>
</feature>
<feature type="compositionally biased region" description="Basic and acidic residues" evidence="1">
    <location>
        <begin position="23"/>
        <end position="43"/>
    </location>
</feature>
<dbReference type="EMBL" id="KN848063">
    <property type="protein sequence ID" value="KIY03111.1"/>
    <property type="molecule type" value="Genomic_DNA"/>
</dbReference>
<accession>A0A0D2HMK6</accession>
<feature type="region of interest" description="Disordered" evidence="1">
    <location>
        <begin position="1"/>
        <end position="43"/>
    </location>
</feature>
<evidence type="ECO:0000256" key="1">
    <source>
        <dbReference type="SAM" id="MobiDB-lite"/>
    </source>
</evidence>
<dbReference type="GeneID" id="27707324"/>
<reference evidence="2 3" key="1">
    <citation type="submission" date="2015-01" db="EMBL/GenBank/DDBJ databases">
        <title>The Genome Sequence of Fonsecaea multimorphosa CBS 102226.</title>
        <authorList>
            <consortium name="The Broad Institute Genomics Platform"/>
            <person name="Cuomo C."/>
            <person name="de Hoog S."/>
            <person name="Gorbushina A."/>
            <person name="Stielow B."/>
            <person name="Teixiera M."/>
            <person name="Abouelleil A."/>
            <person name="Chapman S.B."/>
            <person name="Priest M."/>
            <person name="Young S.K."/>
            <person name="Wortman J."/>
            <person name="Nusbaum C."/>
            <person name="Birren B."/>
        </authorList>
    </citation>
    <scope>NUCLEOTIDE SEQUENCE [LARGE SCALE GENOMIC DNA]</scope>
    <source>
        <strain evidence="2 3">CBS 102226</strain>
    </source>
</reference>
<name>A0A0D2HMK6_9EURO</name>
<evidence type="ECO:0000313" key="3">
    <source>
        <dbReference type="Proteomes" id="UP000053411"/>
    </source>
</evidence>
<proteinExistence type="predicted"/>
<dbReference type="Proteomes" id="UP000053411">
    <property type="component" value="Unassembled WGS sequence"/>
</dbReference>
<sequence length="134" mass="15500">MPLSMMEPLSRPPSRDLTPTRRLSREETYHLADTARRKSSDKFVREDLRLKLSHDHLLELLLQDIARTERERQTSPTDEKYLMPQERKRPAASSSPEAQTDLVDEYGFPLDLEDGEEDLGGLSLTRTPSRRPAR</sequence>
<keyword evidence="3" id="KW-1185">Reference proteome</keyword>
<evidence type="ECO:0000313" key="2">
    <source>
        <dbReference type="EMBL" id="KIY03111.1"/>
    </source>
</evidence>
<dbReference type="AlphaFoldDB" id="A0A0D2HMK6"/>
<dbReference type="OrthoDB" id="4151498at2759"/>
<dbReference type="VEuPathDB" id="FungiDB:Z520_01578"/>
<gene>
    <name evidence="2" type="ORF">Z520_01578</name>
</gene>
<organism evidence="2 3">
    <name type="scientific">Fonsecaea multimorphosa CBS 102226</name>
    <dbReference type="NCBI Taxonomy" id="1442371"/>
    <lineage>
        <taxon>Eukaryota</taxon>
        <taxon>Fungi</taxon>
        <taxon>Dikarya</taxon>
        <taxon>Ascomycota</taxon>
        <taxon>Pezizomycotina</taxon>
        <taxon>Eurotiomycetes</taxon>
        <taxon>Chaetothyriomycetidae</taxon>
        <taxon>Chaetothyriales</taxon>
        <taxon>Herpotrichiellaceae</taxon>
        <taxon>Fonsecaea</taxon>
    </lineage>
</organism>